<evidence type="ECO:0000313" key="2">
    <source>
        <dbReference type="Proteomes" id="UP001164746"/>
    </source>
</evidence>
<dbReference type="EMBL" id="CP111027">
    <property type="protein sequence ID" value="WAR29701.1"/>
    <property type="molecule type" value="Genomic_DNA"/>
</dbReference>
<accession>A0ABY7G9K8</accession>
<gene>
    <name evidence="1" type="ORF">MAR_003269</name>
</gene>
<reference evidence="1" key="1">
    <citation type="submission" date="2022-11" db="EMBL/GenBank/DDBJ databases">
        <title>Centuries of genome instability and evolution in soft-shell clam transmissible cancer (bioRxiv).</title>
        <authorList>
            <person name="Hart S.F.M."/>
            <person name="Yonemitsu M.A."/>
            <person name="Giersch R.M."/>
            <person name="Beal B.F."/>
            <person name="Arriagada G."/>
            <person name="Davis B.W."/>
            <person name="Ostrander E.A."/>
            <person name="Goff S.P."/>
            <person name="Metzger M.J."/>
        </authorList>
    </citation>
    <scope>NUCLEOTIDE SEQUENCE</scope>
    <source>
        <strain evidence="1">MELC-2E11</strain>
        <tissue evidence="1">Siphon/mantle</tissue>
    </source>
</reference>
<name>A0ABY7G9K8_MYAAR</name>
<keyword evidence="2" id="KW-1185">Reference proteome</keyword>
<evidence type="ECO:0000313" key="1">
    <source>
        <dbReference type="EMBL" id="WAR29701.1"/>
    </source>
</evidence>
<sequence length="96" mass="11068">MRPPQKLEERGMKAQLTGLKVKICTCIMNKFIDSFYPVTKYFKLEEPNNTKAQGIFEFVDKAFSDLGVQYYHEKLIGYCSDGVIVMQGSNKMLLNF</sequence>
<organism evidence="1 2">
    <name type="scientific">Mya arenaria</name>
    <name type="common">Soft-shell clam</name>
    <dbReference type="NCBI Taxonomy" id="6604"/>
    <lineage>
        <taxon>Eukaryota</taxon>
        <taxon>Metazoa</taxon>
        <taxon>Spiralia</taxon>
        <taxon>Lophotrochozoa</taxon>
        <taxon>Mollusca</taxon>
        <taxon>Bivalvia</taxon>
        <taxon>Autobranchia</taxon>
        <taxon>Heteroconchia</taxon>
        <taxon>Euheterodonta</taxon>
        <taxon>Imparidentia</taxon>
        <taxon>Neoheterodontei</taxon>
        <taxon>Myida</taxon>
        <taxon>Myoidea</taxon>
        <taxon>Myidae</taxon>
        <taxon>Mya</taxon>
    </lineage>
</organism>
<proteinExistence type="predicted"/>
<protein>
    <submittedName>
        <fullName evidence="1">Uncharacterized protein</fullName>
    </submittedName>
</protein>
<dbReference type="Proteomes" id="UP001164746">
    <property type="component" value="Chromosome 16"/>
</dbReference>